<dbReference type="AlphaFoldDB" id="A0A0R2M706"/>
<evidence type="ECO:0000259" key="3">
    <source>
        <dbReference type="Pfam" id="PF02275"/>
    </source>
</evidence>
<dbReference type="PATRIC" id="fig|942150.3.peg.1605"/>
<dbReference type="Pfam" id="PF02275">
    <property type="entry name" value="CBAH"/>
    <property type="match status" value="1"/>
</dbReference>
<dbReference type="RefSeq" id="WP_057707935.1">
    <property type="nucleotide sequence ID" value="NZ_JQCL01000103.1"/>
</dbReference>
<name>A0A0R2M706_9LACO</name>
<dbReference type="EMBL" id="JQCL01000103">
    <property type="protein sequence ID" value="KRO07618.1"/>
    <property type="molecule type" value="Genomic_DNA"/>
</dbReference>
<accession>A0A0R2M706</accession>
<dbReference type="Gene3D" id="3.60.60.10">
    <property type="entry name" value="Penicillin V Acylase, Chain A"/>
    <property type="match status" value="1"/>
</dbReference>
<dbReference type="PANTHER" id="PTHR35527:SF2">
    <property type="entry name" value="HYDROLASE"/>
    <property type="match status" value="1"/>
</dbReference>
<dbReference type="InterPro" id="IPR052193">
    <property type="entry name" value="Peptidase_C59"/>
</dbReference>
<dbReference type="SUPFAM" id="SSF56235">
    <property type="entry name" value="N-terminal nucleophile aminohydrolases (Ntn hydrolases)"/>
    <property type="match status" value="1"/>
</dbReference>
<keyword evidence="5" id="KW-1185">Reference proteome</keyword>
<dbReference type="InterPro" id="IPR029132">
    <property type="entry name" value="CBAH/NAAA_C"/>
</dbReference>
<reference evidence="4 5" key="1">
    <citation type="journal article" date="2015" name="Genome Announc.">
        <title>Expanding the biotechnology potential of lactobacilli through comparative genomics of 213 strains and associated genera.</title>
        <authorList>
            <person name="Sun Z."/>
            <person name="Harris H.M."/>
            <person name="McCann A."/>
            <person name="Guo C."/>
            <person name="Argimon S."/>
            <person name="Zhang W."/>
            <person name="Yang X."/>
            <person name="Jeffery I.B."/>
            <person name="Cooney J.C."/>
            <person name="Kagawa T.F."/>
            <person name="Liu W."/>
            <person name="Song Y."/>
            <person name="Salvetti E."/>
            <person name="Wrobel A."/>
            <person name="Rasinkangas P."/>
            <person name="Parkhill J."/>
            <person name="Rea M.C."/>
            <person name="O'Sullivan O."/>
            <person name="Ritari J."/>
            <person name="Douillard F.P."/>
            <person name="Paul Ross R."/>
            <person name="Yang R."/>
            <person name="Briner A.E."/>
            <person name="Felis G.E."/>
            <person name="de Vos W.M."/>
            <person name="Barrangou R."/>
            <person name="Klaenhammer T.R."/>
            <person name="Caufield P.W."/>
            <person name="Cui Y."/>
            <person name="Zhang H."/>
            <person name="O'Toole P.W."/>
        </authorList>
    </citation>
    <scope>NUCLEOTIDE SEQUENCE [LARGE SCALE GENOMIC DNA]</scope>
    <source>
        <strain evidence="4 5">LMG 26013</strain>
    </source>
</reference>
<gene>
    <name evidence="4" type="ORF">IV64_GL001554</name>
</gene>
<sequence>MCTSLTYTDTTGQPYFARTMDFPTTTPWRPIFLPRGYSWPTGLSFTRQTRYAILGGGRLPQNFASCLMADGINEAGLACAELYLPHAVHYHSDEQPGTVNLTPQGFINWVLGEHTSVTDVLTDLANVTLVAKLWGGDDQVYPFHWSLCDRSGHSVVIEPTTKLLTAQVNPSGVLTNTPVLARHLANLNHYLGVTGSQFSATTVSAAKNWLKQQRPLPTGPLPTDRFIRTAIHRLGTATLTPEQVKPTLLSWLAEVSLPYVPERESLSHNYTHYRSIIDLQATTYHFMPRHSAQVRTIPLTKTMSTTWHVPFIYRAN</sequence>
<dbReference type="InterPro" id="IPR029055">
    <property type="entry name" value="Ntn_hydrolases_N"/>
</dbReference>
<dbReference type="GO" id="GO:0016787">
    <property type="term" value="F:hydrolase activity"/>
    <property type="evidence" value="ECO:0007669"/>
    <property type="project" value="UniProtKB-KW"/>
</dbReference>
<feature type="domain" description="Choloylglycine hydrolase/NAAA C-terminal" evidence="3">
    <location>
        <begin position="2"/>
        <end position="301"/>
    </location>
</feature>
<keyword evidence="2 4" id="KW-0378">Hydrolase</keyword>
<organism evidence="4 5">
    <name type="scientific">Lactiplantibacillus xiangfangensis</name>
    <dbReference type="NCBI Taxonomy" id="942150"/>
    <lineage>
        <taxon>Bacteria</taxon>
        <taxon>Bacillati</taxon>
        <taxon>Bacillota</taxon>
        <taxon>Bacilli</taxon>
        <taxon>Lactobacillales</taxon>
        <taxon>Lactobacillaceae</taxon>
        <taxon>Lactiplantibacillus</taxon>
    </lineage>
</organism>
<protein>
    <submittedName>
        <fullName evidence="4">Choloylglycine hydrolase</fullName>
    </submittedName>
</protein>
<evidence type="ECO:0000256" key="2">
    <source>
        <dbReference type="ARBA" id="ARBA00022801"/>
    </source>
</evidence>
<dbReference type="PANTHER" id="PTHR35527">
    <property type="entry name" value="CHOLOYLGLYCINE HYDROLASE"/>
    <property type="match status" value="1"/>
</dbReference>
<dbReference type="OrthoDB" id="9794717at2"/>
<dbReference type="STRING" id="942150.IV64_GL001554"/>
<proteinExistence type="inferred from homology"/>
<dbReference type="Proteomes" id="UP000051783">
    <property type="component" value="Unassembled WGS sequence"/>
</dbReference>
<evidence type="ECO:0000313" key="4">
    <source>
        <dbReference type="EMBL" id="KRO07618.1"/>
    </source>
</evidence>
<comment type="caution">
    <text evidence="4">The sequence shown here is derived from an EMBL/GenBank/DDBJ whole genome shotgun (WGS) entry which is preliminary data.</text>
</comment>
<evidence type="ECO:0000256" key="1">
    <source>
        <dbReference type="ARBA" id="ARBA00006625"/>
    </source>
</evidence>
<comment type="similarity">
    <text evidence="1">Belongs to the peptidase C59 family.</text>
</comment>
<evidence type="ECO:0000313" key="5">
    <source>
        <dbReference type="Proteomes" id="UP000051783"/>
    </source>
</evidence>